<dbReference type="Pfam" id="PF13469">
    <property type="entry name" value="Sulfotransfer_3"/>
    <property type="match status" value="1"/>
</dbReference>
<keyword evidence="1" id="KW-0808">Transferase</keyword>
<sequence>MTSRLALFREMAEQQEYSALYQACCEQQDDTMYAGDRTFQLLFAVACAHVGEQSKAQSLLLNINESLQISPLCSVEKLDLSAVFLALERLDEATFVLDELLNEEYSLSVVLARKASCELMKGKCAVAYDLYLKSLSYDDSNAEIWLNLCLLLLDQYREANIGFGTEKDPLLKVREYLIKAEIAFEASEHRYSFDRQDSLLRQIDNIRFEYWVINNTLEKAEAWLYEYIEDCDFYISRVILYSEALLLENKSFIAETVLLNTLRKYPESIACYQALVALSSRFQREKDSLYYRDQYEQRAKVNIESQQVIKLNESLSESDEFHLQPLSFSLNERIKARFTRAFIDSRITPLCTLDKSLFSPVFIIGLPFSGCTLVEQILLANNKVSSVGESSHISVLVEGLNFKQREKGSLRVYPELVDMLSLNQWKALASGVQSFCMGKINTNTTSIVLDKGVHNVHHIGMIKCLFPKARFISVRRDSKSYVLSEHVTEWIKSEGNTSQTVPYSIGEKLQQYSELMSYWKSLFSNDILEVNFNSLIEQPNEISKSLFSFLGLLTPNHSINSTHDFSSYTKRKVTVDKAKQDKNLSELFSALNKKTIITDDMAFIKDPDLLSSVYSHFQHGAYREAEIACKKILRVIPDYPPVHHILSELYLRSGLFEKAVQSLETALRLAPWKEVQWARDLNRAKRITEEYQLNGVNNVDNKA</sequence>
<organism evidence="3 4">
    <name type="scientific">Marinomonas ushuaiensis DSM 15871</name>
    <dbReference type="NCBI Taxonomy" id="1122207"/>
    <lineage>
        <taxon>Bacteria</taxon>
        <taxon>Pseudomonadati</taxon>
        <taxon>Pseudomonadota</taxon>
        <taxon>Gammaproteobacteria</taxon>
        <taxon>Oceanospirillales</taxon>
        <taxon>Oceanospirillaceae</taxon>
        <taxon>Marinomonas</taxon>
    </lineage>
</organism>
<keyword evidence="2" id="KW-0802">TPR repeat</keyword>
<dbReference type="EMBL" id="JAMB01000001">
    <property type="protein sequence ID" value="ETX12703.1"/>
    <property type="molecule type" value="Genomic_DNA"/>
</dbReference>
<evidence type="ECO:0000313" key="3">
    <source>
        <dbReference type="EMBL" id="ETX12703.1"/>
    </source>
</evidence>
<dbReference type="GO" id="GO:0008476">
    <property type="term" value="F:protein-tyrosine sulfotransferase activity"/>
    <property type="evidence" value="ECO:0007669"/>
    <property type="project" value="InterPro"/>
</dbReference>
<protein>
    <submittedName>
        <fullName evidence="3">Uncharacterized protein</fullName>
    </submittedName>
</protein>
<dbReference type="PANTHER" id="PTHR12788:SF10">
    <property type="entry name" value="PROTEIN-TYROSINE SULFOTRANSFERASE"/>
    <property type="match status" value="1"/>
</dbReference>
<dbReference type="AlphaFoldDB" id="X7EC47"/>
<dbReference type="InterPro" id="IPR019734">
    <property type="entry name" value="TPR_rpt"/>
</dbReference>
<reference evidence="3 4" key="1">
    <citation type="submission" date="2014-01" db="EMBL/GenBank/DDBJ databases">
        <title>Marinomonas ushuaiensis DSM 15871 Genome Sequencing.</title>
        <authorList>
            <person name="Lai Q."/>
            <person name="Shao Z.S."/>
        </authorList>
    </citation>
    <scope>NUCLEOTIDE SEQUENCE [LARGE SCALE GENOMIC DNA]</scope>
    <source>
        <strain evidence="3 4">DSM 15871</strain>
    </source>
</reference>
<dbReference type="InterPro" id="IPR026634">
    <property type="entry name" value="TPST-like"/>
</dbReference>
<dbReference type="Gene3D" id="3.40.50.300">
    <property type="entry name" value="P-loop containing nucleotide triphosphate hydrolases"/>
    <property type="match status" value="1"/>
</dbReference>
<dbReference type="PROSITE" id="PS50005">
    <property type="entry name" value="TPR"/>
    <property type="match status" value="1"/>
</dbReference>
<dbReference type="eggNOG" id="COG0457">
    <property type="taxonomic scope" value="Bacteria"/>
</dbReference>
<dbReference type="SUPFAM" id="SSF48452">
    <property type="entry name" value="TPR-like"/>
    <property type="match status" value="2"/>
</dbReference>
<dbReference type="SUPFAM" id="SSF52540">
    <property type="entry name" value="P-loop containing nucleoside triphosphate hydrolases"/>
    <property type="match status" value="1"/>
</dbReference>
<dbReference type="eggNOG" id="COG4783">
    <property type="taxonomic scope" value="Bacteria"/>
</dbReference>
<gene>
    <name evidence="3" type="ORF">MUS1_02955</name>
</gene>
<dbReference type="RefSeq" id="WP_036158801.1">
    <property type="nucleotide sequence ID" value="NZ_JAMB01000001.1"/>
</dbReference>
<dbReference type="Gene3D" id="1.25.40.10">
    <property type="entry name" value="Tetratricopeptide repeat domain"/>
    <property type="match status" value="2"/>
</dbReference>
<comment type="caution">
    <text evidence="3">The sequence shown here is derived from an EMBL/GenBank/DDBJ whole genome shotgun (WGS) entry which is preliminary data.</text>
</comment>
<dbReference type="InterPro" id="IPR027417">
    <property type="entry name" value="P-loop_NTPase"/>
</dbReference>
<dbReference type="Proteomes" id="UP000054058">
    <property type="component" value="Unassembled WGS sequence"/>
</dbReference>
<dbReference type="STRING" id="1122207.MUS1_02955"/>
<dbReference type="PATRIC" id="fig|1122207.3.peg.606"/>
<accession>X7EC47</accession>
<evidence type="ECO:0000256" key="2">
    <source>
        <dbReference type="PROSITE-ProRule" id="PRU00339"/>
    </source>
</evidence>
<name>X7EC47_9GAMM</name>
<dbReference type="OrthoDB" id="9815894at2"/>
<proteinExistence type="predicted"/>
<evidence type="ECO:0000313" key="4">
    <source>
        <dbReference type="Proteomes" id="UP000054058"/>
    </source>
</evidence>
<feature type="repeat" description="TPR" evidence="2">
    <location>
        <begin position="640"/>
        <end position="673"/>
    </location>
</feature>
<dbReference type="InterPro" id="IPR011990">
    <property type="entry name" value="TPR-like_helical_dom_sf"/>
</dbReference>
<evidence type="ECO:0000256" key="1">
    <source>
        <dbReference type="ARBA" id="ARBA00022679"/>
    </source>
</evidence>
<dbReference type="PANTHER" id="PTHR12788">
    <property type="entry name" value="PROTEIN-TYROSINE SULFOTRANSFERASE 2"/>
    <property type="match status" value="1"/>
</dbReference>
<keyword evidence="4" id="KW-1185">Reference proteome</keyword>